<evidence type="ECO:0000313" key="2">
    <source>
        <dbReference type="EMBL" id="NNH03498.1"/>
    </source>
</evidence>
<dbReference type="AlphaFoldDB" id="A0A7Y2M1R0"/>
<protein>
    <recommendedName>
        <fullName evidence="4">Htaa protein</fullName>
    </recommendedName>
</protein>
<reference evidence="2 3" key="1">
    <citation type="submission" date="2020-05" db="EMBL/GenBank/DDBJ databases">
        <title>MicrobeNet Type strains.</title>
        <authorList>
            <person name="Nicholson A.C."/>
        </authorList>
    </citation>
    <scope>NUCLEOTIDE SEQUENCE [LARGE SCALE GENOMIC DNA]</scope>
    <source>
        <strain evidence="2 3">JCM 14282</strain>
    </source>
</reference>
<sequence length="460" mass="46047">MPSRTSTPPRRSRLAAAAAIAALAAGSLAFAAPANAADQGTISDAVFQWGFNAETGSPGFAPGTCNFLSAGVAGDAGSSHVWSEAEGLYASSAGNVTIKKPDAAGELVQTSWATKCQQPSGATTTFTAPSGNIVEITGGEGTVAADGSVEIAWDGSFSVVYYSGYTYWTATNPVLTLDADGNGQVTATASGYGTSMEDMTQWVPLAPTQIVLADITAAQVGDSGFTVTPDYLGIEVTSTQSPQVRTGANWGSFPQSFVDFQVLSGQSSYWYSSGGAADVRKPTTPLTVSYAVEAAEPQPEPGEGDIVVEVPEAQTPETGSFGWTWASSSAVDLGTATQDGANFVANGILNDVVVTDTRSGGSGQHAWSLSGQVGEFTSGADSFSGGYLGWTPKVVSGSGVTAGAAVTSTQLGGVGLATPSTLASAGAAAGATVGADLSLVIPGTTPAGDYTATLTITAVS</sequence>
<dbReference type="PROSITE" id="PS51318">
    <property type="entry name" value="TAT"/>
    <property type="match status" value="1"/>
</dbReference>
<evidence type="ECO:0000313" key="3">
    <source>
        <dbReference type="Proteomes" id="UP000543598"/>
    </source>
</evidence>
<gene>
    <name evidence="2" type="ORF">HLA99_06485</name>
</gene>
<keyword evidence="3" id="KW-1185">Reference proteome</keyword>
<feature type="signal peptide" evidence="1">
    <location>
        <begin position="1"/>
        <end position="36"/>
    </location>
</feature>
<comment type="caution">
    <text evidence="2">The sequence shown here is derived from an EMBL/GenBank/DDBJ whole genome shotgun (WGS) entry which is preliminary data.</text>
</comment>
<proteinExistence type="predicted"/>
<dbReference type="RefSeq" id="WP_167037291.1">
    <property type="nucleotide sequence ID" value="NZ_BAAANA010000001.1"/>
</dbReference>
<dbReference type="InterPro" id="IPR006311">
    <property type="entry name" value="TAT_signal"/>
</dbReference>
<evidence type="ECO:0000256" key="1">
    <source>
        <dbReference type="SAM" id="SignalP"/>
    </source>
</evidence>
<name>A0A7Y2M1R0_9MICO</name>
<organism evidence="2 3">
    <name type="scientific">Microbacterium ulmi</name>
    <dbReference type="NCBI Taxonomy" id="179095"/>
    <lineage>
        <taxon>Bacteria</taxon>
        <taxon>Bacillati</taxon>
        <taxon>Actinomycetota</taxon>
        <taxon>Actinomycetes</taxon>
        <taxon>Micrococcales</taxon>
        <taxon>Microbacteriaceae</taxon>
        <taxon>Microbacterium</taxon>
    </lineage>
</organism>
<accession>A0A7Y2M1R0</accession>
<dbReference type="Proteomes" id="UP000543598">
    <property type="component" value="Unassembled WGS sequence"/>
</dbReference>
<dbReference type="EMBL" id="JABEMB010000006">
    <property type="protein sequence ID" value="NNH03498.1"/>
    <property type="molecule type" value="Genomic_DNA"/>
</dbReference>
<keyword evidence="1" id="KW-0732">Signal</keyword>
<evidence type="ECO:0008006" key="4">
    <source>
        <dbReference type="Google" id="ProtNLM"/>
    </source>
</evidence>
<feature type="chain" id="PRO_5031236505" description="Htaa protein" evidence="1">
    <location>
        <begin position="37"/>
        <end position="460"/>
    </location>
</feature>